<keyword evidence="1" id="KW-0732">Signal</keyword>
<evidence type="ECO:0000313" key="3">
    <source>
        <dbReference type="EMBL" id="SHH31515.1"/>
    </source>
</evidence>
<evidence type="ECO:0000313" key="4">
    <source>
        <dbReference type="Proteomes" id="UP000184384"/>
    </source>
</evidence>
<organism evidence="3 4">
    <name type="scientific">Flavobacterium granuli</name>
    <dbReference type="NCBI Taxonomy" id="280093"/>
    <lineage>
        <taxon>Bacteria</taxon>
        <taxon>Pseudomonadati</taxon>
        <taxon>Bacteroidota</taxon>
        <taxon>Flavobacteriia</taxon>
        <taxon>Flavobacteriales</taxon>
        <taxon>Flavobacteriaceae</taxon>
        <taxon>Flavobacterium</taxon>
    </lineage>
</organism>
<reference evidence="4" key="2">
    <citation type="submission" date="2016-11" db="EMBL/GenBank/DDBJ databases">
        <authorList>
            <person name="Varghese N."/>
            <person name="Submissions S."/>
        </authorList>
    </citation>
    <scope>NUCLEOTIDE SEQUENCE [LARGE SCALE GENOMIC DNA]</scope>
    <source>
        <strain evidence="4">DSM 19729</strain>
    </source>
</reference>
<sequence length="195" mass="21179">MNTWKINLGLILVLVCASLSTARAQEGSLMLYGSLNYKDNNNTGSSFGANPIGLGCFFNDHVVAGMNFAFDKEKNGLGNLTDSKHEVGPFYSDSWKIGDHFVIIAQLDAHYVWGNTLMNTIGAYSYDGYLARIYPIVAVSLGHGWALKAKFCELSYEKTTGDDSNKTTNRTFIAGVNGSTLGLGVSKNISLKKTK</sequence>
<evidence type="ECO:0000256" key="1">
    <source>
        <dbReference type="SAM" id="SignalP"/>
    </source>
</evidence>
<evidence type="ECO:0000313" key="2">
    <source>
        <dbReference type="EMBL" id="PRZ21153.1"/>
    </source>
</evidence>
<evidence type="ECO:0000313" key="5">
    <source>
        <dbReference type="Proteomes" id="UP000237771"/>
    </source>
</evidence>
<name>A0A1M5RZ64_9FLAO</name>
<protein>
    <recommendedName>
        <fullName evidence="6">Outer membrane protein beta-barrel domain-containing protein</fullName>
    </recommendedName>
</protein>
<feature type="signal peptide" evidence="1">
    <location>
        <begin position="1"/>
        <end position="24"/>
    </location>
</feature>
<evidence type="ECO:0008006" key="6">
    <source>
        <dbReference type="Google" id="ProtNLM"/>
    </source>
</evidence>
<feature type="chain" id="PRO_5012906407" description="Outer membrane protein beta-barrel domain-containing protein" evidence="1">
    <location>
        <begin position="25"/>
        <end position="195"/>
    </location>
</feature>
<dbReference type="RefSeq" id="WP_072945082.1">
    <property type="nucleotide sequence ID" value="NZ_FQWO01000011.1"/>
</dbReference>
<accession>A0A1M5RZ64</accession>
<reference evidence="2 5" key="3">
    <citation type="submission" date="2018-03" db="EMBL/GenBank/DDBJ databases">
        <title>Genomic Encyclopedia of Archaeal and Bacterial Type Strains, Phase II (KMG-II): from individual species to whole genera.</title>
        <authorList>
            <person name="Goeker M."/>
        </authorList>
    </citation>
    <scope>NUCLEOTIDE SEQUENCE [LARGE SCALE GENOMIC DNA]</scope>
    <source>
        <strain evidence="2 5">DSM 17797</strain>
    </source>
</reference>
<dbReference type="Proteomes" id="UP000184384">
    <property type="component" value="Unassembled WGS sequence"/>
</dbReference>
<dbReference type="EMBL" id="FQWO01000011">
    <property type="protein sequence ID" value="SHH31515.1"/>
    <property type="molecule type" value="Genomic_DNA"/>
</dbReference>
<dbReference type="AlphaFoldDB" id="A0A1M5RZ64"/>
<dbReference type="Proteomes" id="UP000237771">
    <property type="component" value="Unassembled WGS sequence"/>
</dbReference>
<gene>
    <name evidence="2" type="ORF">BC624_1096</name>
    <name evidence="3" type="ORF">SAMN05443373_1116</name>
</gene>
<proteinExistence type="predicted"/>
<reference evidence="3" key="1">
    <citation type="submission" date="2016-11" db="EMBL/GenBank/DDBJ databases">
        <authorList>
            <person name="Jaros S."/>
            <person name="Januszkiewicz K."/>
            <person name="Wedrychowicz H."/>
        </authorList>
    </citation>
    <scope>NUCLEOTIDE SEQUENCE [LARGE SCALE GENOMIC DNA]</scope>
    <source>
        <strain evidence="3">DSM 19729</strain>
    </source>
</reference>
<dbReference type="OrthoDB" id="703188at2"/>
<keyword evidence="5" id="KW-1185">Reference proteome</keyword>
<dbReference type="STRING" id="280093.SAMN05443373_1116"/>
<dbReference type="EMBL" id="PVUB01000009">
    <property type="protein sequence ID" value="PRZ21153.1"/>
    <property type="molecule type" value="Genomic_DNA"/>
</dbReference>